<keyword evidence="5" id="KW-1185">Reference proteome</keyword>
<name>A0ABT9ZJQ3_9BACI</name>
<evidence type="ECO:0000313" key="5">
    <source>
        <dbReference type="Proteomes" id="UP001234495"/>
    </source>
</evidence>
<dbReference type="Pfam" id="PF00857">
    <property type="entry name" value="Isochorismatase"/>
    <property type="match status" value="1"/>
</dbReference>
<sequence>MNKALINIDYTFDFVADNGALTCGKPGQEIENKVVEITNNFIQNGEYVVFAIDMHDEKDTFHPENKLFPPHNIQNTPGRHLYGALNDLYEKNKHLSTVQWMDKTRYSAFAGTNLEIKLRERNITELHLVGVCTDICVLHTAIDAYNKGFTIVIHKDACASFNNVGHEWALDHVKNCLNASVI</sequence>
<evidence type="ECO:0000256" key="2">
    <source>
        <dbReference type="ARBA" id="ARBA00022801"/>
    </source>
</evidence>
<protein>
    <submittedName>
        <fullName evidence="4">Nicotinamidase-related amidase</fullName>
    </submittedName>
</protein>
<dbReference type="RefSeq" id="WP_307344590.1">
    <property type="nucleotide sequence ID" value="NZ_JAUSUD010000022.1"/>
</dbReference>
<evidence type="ECO:0000313" key="4">
    <source>
        <dbReference type="EMBL" id="MDQ0232516.1"/>
    </source>
</evidence>
<dbReference type="CDD" id="cd00431">
    <property type="entry name" value="cysteine_hydrolases"/>
    <property type="match status" value="1"/>
</dbReference>
<dbReference type="SUPFAM" id="SSF52499">
    <property type="entry name" value="Isochorismatase-like hydrolases"/>
    <property type="match status" value="1"/>
</dbReference>
<dbReference type="InterPro" id="IPR050272">
    <property type="entry name" value="Isochorismatase-like_hydrls"/>
</dbReference>
<dbReference type="Proteomes" id="UP001234495">
    <property type="component" value="Unassembled WGS sequence"/>
</dbReference>
<keyword evidence="2" id="KW-0378">Hydrolase</keyword>
<reference evidence="4 5" key="1">
    <citation type="submission" date="2023-07" db="EMBL/GenBank/DDBJ databases">
        <title>Genomic Encyclopedia of Type Strains, Phase IV (KMG-IV): sequencing the most valuable type-strain genomes for metagenomic binning, comparative biology and taxonomic classification.</title>
        <authorList>
            <person name="Goeker M."/>
        </authorList>
    </citation>
    <scope>NUCLEOTIDE SEQUENCE [LARGE SCALE GENOMIC DNA]</scope>
    <source>
        <strain evidence="4 5">DSM 29005</strain>
    </source>
</reference>
<evidence type="ECO:0000256" key="1">
    <source>
        <dbReference type="ARBA" id="ARBA00006336"/>
    </source>
</evidence>
<organism evidence="4 5">
    <name type="scientific">Metabacillus malikii</name>
    <dbReference type="NCBI Taxonomy" id="1504265"/>
    <lineage>
        <taxon>Bacteria</taxon>
        <taxon>Bacillati</taxon>
        <taxon>Bacillota</taxon>
        <taxon>Bacilli</taxon>
        <taxon>Bacillales</taxon>
        <taxon>Bacillaceae</taxon>
        <taxon>Metabacillus</taxon>
    </lineage>
</organism>
<accession>A0ABT9ZJQ3</accession>
<proteinExistence type="inferred from homology"/>
<comment type="similarity">
    <text evidence="1">Belongs to the isochorismatase family.</text>
</comment>
<dbReference type="EMBL" id="JAUSUD010000022">
    <property type="protein sequence ID" value="MDQ0232516.1"/>
    <property type="molecule type" value="Genomic_DNA"/>
</dbReference>
<dbReference type="InterPro" id="IPR036380">
    <property type="entry name" value="Isochorismatase-like_sf"/>
</dbReference>
<comment type="caution">
    <text evidence="4">The sequence shown here is derived from an EMBL/GenBank/DDBJ whole genome shotgun (WGS) entry which is preliminary data.</text>
</comment>
<dbReference type="PANTHER" id="PTHR43540:SF10">
    <property type="entry name" value="ISOCHORISMATASE"/>
    <property type="match status" value="1"/>
</dbReference>
<dbReference type="PANTHER" id="PTHR43540">
    <property type="entry name" value="PEROXYUREIDOACRYLATE/UREIDOACRYLATE AMIDOHYDROLASE-RELATED"/>
    <property type="match status" value="1"/>
</dbReference>
<feature type="domain" description="Isochorismatase-like" evidence="3">
    <location>
        <begin position="4"/>
        <end position="177"/>
    </location>
</feature>
<gene>
    <name evidence="4" type="ORF">J2S19_003838</name>
</gene>
<evidence type="ECO:0000259" key="3">
    <source>
        <dbReference type="Pfam" id="PF00857"/>
    </source>
</evidence>
<dbReference type="InterPro" id="IPR000868">
    <property type="entry name" value="Isochorismatase-like_dom"/>
</dbReference>
<dbReference type="Gene3D" id="3.40.50.850">
    <property type="entry name" value="Isochorismatase-like"/>
    <property type="match status" value="1"/>
</dbReference>